<evidence type="ECO:0000313" key="3">
    <source>
        <dbReference type="Proteomes" id="UP000494365"/>
    </source>
</evidence>
<accession>A0A6S7C379</accession>
<evidence type="ECO:0000259" key="1">
    <source>
        <dbReference type="Pfam" id="PF07969"/>
    </source>
</evidence>
<dbReference type="GO" id="GO:0018764">
    <property type="term" value="F:N-isopropylammelide isopropylaminohydrolase activity"/>
    <property type="evidence" value="ECO:0007669"/>
    <property type="project" value="UniProtKB-EC"/>
</dbReference>
<name>A0A6S7C379_9BURK</name>
<dbReference type="Gene3D" id="2.30.40.10">
    <property type="entry name" value="Urease, subunit C, domain 1"/>
    <property type="match status" value="1"/>
</dbReference>
<dbReference type="PANTHER" id="PTHR32027">
    <property type="entry name" value="CYTOSINE DEAMINASE"/>
    <property type="match status" value="1"/>
</dbReference>
<dbReference type="InterPro" id="IPR052349">
    <property type="entry name" value="Metallo-hydrolase_Enzymes"/>
</dbReference>
<dbReference type="Gene3D" id="3.20.20.140">
    <property type="entry name" value="Metal-dependent hydrolases"/>
    <property type="match status" value="1"/>
</dbReference>
<dbReference type="Pfam" id="PF07969">
    <property type="entry name" value="Amidohydro_3"/>
    <property type="match status" value="1"/>
</dbReference>
<dbReference type="PANTHER" id="PTHR32027:SF9">
    <property type="entry name" value="BLL3847 PROTEIN"/>
    <property type="match status" value="1"/>
</dbReference>
<dbReference type="AlphaFoldDB" id="A0A6S7C379"/>
<dbReference type="InterPro" id="IPR032466">
    <property type="entry name" value="Metal_Hydrolase"/>
</dbReference>
<reference evidence="2 3" key="1">
    <citation type="submission" date="2020-04" db="EMBL/GenBank/DDBJ databases">
        <authorList>
            <person name="De Canck E."/>
        </authorList>
    </citation>
    <scope>NUCLEOTIDE SEQUENCE [LARGE SCALE GENOMIC DNA]</scope>
    <source>
        <strain evidence="2 3">LMG 28614</strain>
    </source>
</reference>
<protein>
    <submittedName>
        <fullName evidence="2">N-isopropylammelide isopropyl amidohydrolase</fullName>
        <ecNumber evidence="2">3.5.4.42</ecNumber>
    </submittedName>
</protein>
<dbReference type="SUPFAM" id="SSF51338">
    <property type="entry name" value="Composite domain of metallo-dependent hydrolases"/>
    <property type="match status" value="1"/>
</dbReference>
<sequence length="420" mass="44701">MPIARAAVKPLMTTTATHHTTNAWIITNVHQADGARVDVSIAAGRIATIGPDLPREPGMAIEDGAGALLLPGFVEGHTHLDKTHWGMSWYRNEVGPKLTDRIENERRWRAQSGHDAGAQSLALARAFLLAGTTRLRTHVDIDTDAGLRHLEGVLATRAALSDLLDLQIVAFPQSGLLGRPGTDALLDRALSAGADVLGALDPALIDGDPVASLDVTFGLAQRHQKPIDIHLHEPGEIGAFTLGLLLDRVAALGMQGQVVVSHAFCLGALPERERDALLARVADLRVALLTTAPSSTPVPPLKTCIETGVTLFGGNDGIRDTWTPYGSPDMLERAMLIAMRYGLRRDDELALAFDCVSSTAARGCGFTQYGLQPGARADLVLLDADTLAQAIVARPPRKLVVANGRIVARNGAHAQHRNGH</sequence>
<dbReference type="GO" id="GO:0016814">
    <property type="term" value="F:hydrolase activity, acting on carbon-nitrogen (but not peptide) bonds, in cyclic amidines"/>
    <property type="evidence" value="ECO:0007669"/>
    <property type="project" value="TreeGrafter"/>
</dbReference>
<dbReference type="InterPro" id="IPR011059">
    <property type="entry name" value="Metal-dep_hydrolase_composite"/>
</dbReference>
<proteinExistence type="predicted"/>
<dbReference type="InterPro" id="IPR013108">
    <property type="entry name" value="Amidohydro_3"/>
</dbReference>
<dbReference type="EC" id="3.5.4.42" evidence="2"/>
<dbReference type="Proteomes" id="UP000494365">
    <property type="component" value="Unassembled WGS sequence"/>
</dbReference>
<keyword evidence="2" id="KW-0378">Hydrolase</keyword>
<dbReference type="EMBL" id="CADIKK010000003">
    <property type="protein sequence ID" value="CAB3779996.1"/>
    <property type="molecule type" value="Genomic_DNA"/>
</dbReference>
<evidence type="ECO:0000313" key="2">
    <source>
        <dbReference type="EMBL" id="CAB3779996.1"/>
    </source>
</evidence>
<dbReference type="NCBIfam" id="NF004636">
    <property type="entry name" value="PRK05985.1"/>
    <property type="match status" value="1"/>
</dbReference>
<dbReference type="CDD" id="cd01293">
    <property type="entry name" value="Bact_CD"/>
    <property type="match status" value="1"/>
</dbReference>
<gene>
    <name evidence="2" type="primary">atzC</name>
    <name evidence="2" type="ORF">LMG28614_00973</name>
</gene>
<feature type="domain" description="Amidohydrolase 3" evidence="1">
    <location>
        <begin position="63"/>
        <end position="408"/>
    </location>
</feature>
<keyword evidence="3" id="KW-1185">Reference proteome</keyword>
<dbReference type="SUPFAM" id="SSF51556">
    <property type="entry name" value="Metallo-dependent hydrolases"/>
    <property type="match status" value="1"/>
</dbReference>
<organism evidence="2 3">
    <name type="scientific">Paraburkholderia ultramafica</name>
    <dbReference type="NCBI Taxonomy" id="1544867"/>
    <lineage>
        <taxon>Bacteria</taxon>
        <taxon>Pseudomonadati</taxon>
        <taxon>Pseudomonadota</taxon>
        <taxon>Betaproteobacteria</taxon>
        <taxon>Burkholderiales</taxon>
        <taxon>Burkholderiaceae</taxon>
        <taxon>Paraburkholderia</taxon>
    </lineage>
</organism>